<reference evidence="1" key="1">
    <citation type="submission" date="2022-08" db="EMBL/GenBank/DDBJ databases">
        <title>Genome Sequence of Fusarium decemcellulare.</title>
        <authorList>
            <person name="Buettner E."/>
        </authorList>
    </citation>
    <scope>NUCLEOTIDE SEQUENCE</scope>
    <source>
        <strain evidence="1">Babe19</strain>
    </source>
</reference>
<dbReference type="Proteomes" id="UP001148629">
    <property type="component" value="Unassembled WGS sequence"/>
</dbReference>
<sequence>MPGFEGYVHHIYKVELSSIEHLHVALVVVYGKGRYTVEMSGGVVKIVTSIADPQDLPQYLLEAGVLKKGVQLKA</sequence>
<evidence type="ECO:0000313" key="1">
    <source>
        <dbReference type="EMBL" id="KAJ3534971.1"/>
    </source>
</evidence>
<name>A0ACC1SA31_9HYPO</name>
<protein>
    <submittedName>
        <fullName evidence="1">Uncharacterized protein</fullName>
    </submittedName>
</protein>
<dbReference type="EMBL" id="JANRMS010000744">
    <property type="protein sequence ID" value="KAJ3534971.1"/>
    <property type="molecule type" value="Genomic_DNA"/>
</dbReference>
<evidence type="ECO:0000313" key="2">
    <source>
        <dbReference type="Proteomes" id="UP001148629"/>
    </source>
</evidence>
<gene>
    <name evidence="1" type="ORF">NM208_g7323</name>
</gene>
<keyword evidence="2" id="KW-1185">Reference proteome</keyword>
<accession>A0ACC1SA31</accession>
<proteinExistence type="predicted"/>
<comment type="caution">
    <text evidence="1">The sequence shown here is derived from an EMBL/GenBank/DDBJ whole genome shotgun (WGS) entry which is preliminary data.</text>
</comment>
<organism evidence="1 2">
    <name type="scientific">Fusarium decemcellulare</name>
    <dbReference type="NCBI Taxonomy" id="57161"/>
    <lineage>
        <taxon>Eukaryota</taxon>
        <taxon>Fungi</taxon>
        <taxon>Dikarya</taxon>
        <taxon>Ascomycota</taxon>
        <taxon>Pezizomycotina</taxon>
        <taxon>Sordariomycetes</taxon>
        <taxon>Hypocreomycetidae</taxon>
        <taxon>Hypocreales</taxon>
        <taxon>Nectriaceae</taxon>
        <taxon>Fusarium</taxon>
        <taxon>Fusarium decemcellulare species complex</taxon>
    </lineage>
</organism>